<reference evidence="3 4" key="1">
    <citation type="journal article" date="2015" name="Int. J. Syst. Evol. Microbiol.">
        <title>Amycolatopsis rhabdoformis sp. nov., an actinomycete isolated from a tropical forest soil.</title>
        <authorList>
            <person name="Souza W.R."/>
            <person name="Silva R.E."/>
            <person name="Goodfellow M."/>
            <person name="Busarakam K."/>
            <person name="Figueiro F.S."/>
            <person name="Ferreira D."/>
            <person name="Rodrigues-Filho E."/>
            <person name="Moraes L.A.B."/>
            <person name="Zucchi T.D."/>
        </authorList>
    </citation>
    <scope>NUCLEOTIDE SEQUENCE [LARGE SCALE GENOMIC DNA]</scope>
    <source>
        <strain evidence="3 4">NCIMB 14900</strain>
    </source>
</reference>
<dbReference type="EMBL" id="CP142149">
    <property type="protein sequence ID" value="WSE26154.1"/>
    <property type="molecule type" value="Genomic_DNA"/>
</dbReference>
<dbReference type="CDD" id="cd00093">
    <property type="entry name" value="HTH_XRE"/>
    <property type="match status" value="1"/>
</dbReference>
<feature type="domain" description="HTH cro/C1-type" evidence="2">
    <location>
        <begin position="17"/>
        <end position="67"/>
    </location>
</feature>
<organism evidence="3 4">
    <name type="scientific">Amycolatopsis rhabdoformis</name>
    <dbReference type="NCBI Taxonomy" id="1448059"/>
    <lineage>
        <taxon>Bacteria</taxon>
        <taxon>Bacillati</taxon>
        <taxon>Actinomycetota</taxon>
        <taxon>Actinomycetes</taxon>
        <taxon>Pseudonocardiales</taxon>
        <taxon>Pseudonocardiaceae</taxon>
        <taxon>Amycolatopsis</taxon>
    </lineage>
</organism>
<dbReference type="SUPFAM" id="SSF47413">
    <property type="entry name" value="lambda repressor-like DNA-binding domains"/>
    <property type="match status" value="1"/>
</dbReference>
<dbReference type="Gene3D" id="1.10.260.40">
    <property type="entry name" value="lambda repressor-like DNA-binding domains"/>
    <property type="match status" value="1"/>
</dbReference>
<sequence length="110" mass="12009">MPILRNLRAKRLELAVRRGRRITAREIAEQIGLSPSHYYNVEGGSQSASEMVATLLADALGCDVAELLIDAKKVPDKPPQQPQPKTTGPRKREQSDTKSPNRAHPESGAA</sequence>
<evidence type="ECO:0000313" key="4">
    <source>
        <dbReference type="Proteomes" id="UP001330812"/>
    </source>
</evidence>
<dbReference type="RefSeq" id="WP_326565122.1">
    <property type="nucleotide sequence ID" value="NZ_CP142149.1"/>
</dbReference>
<proteinExistence type="predicted"/>
<name>A0ABZ1HW86_9PSEU</name>
<protein>
    <submittedName>
        <fullName evidence="3">Helix-turn-helix transcriptional regulator</fullName>
    </submittedName>
</protein>
<dbReference type="Proteomes" id="UP001330812">
    <property type="component" value="Chromosome"/>
</dbReference>
<accession>A0ABZ1HW86</accession>
<keyword evidence="4" id="KW-1185">Reference proteome</keyword>
<evidence type="ECO:0000313" key="3">
    <source>
        <dbReference type="EMBL" id="WSE26154.1"/>
    </source>
</evidence>
<dbReference type="SMART" id="SM00530">
    <property type="entry name" value="HTH_XRE"/>
    <property type="match status" value="1"/>
</dbReference>
<gene>
    <name evidence="3" type="ORF">VSH64_25090</name>
</gene>
<dbReference type="PROSITE" id="PS50943">
    <property type="entry name" value="HTH_CROC1"/>
    <property type="match status" value="1"/>
</dbReference>
<dbReference type="InterPro" id="IPR001387">
    <property type="entry name" value="Cro/C1-type_HTH"/>
</dbReference>
<dbReference type="InterPro" id="IPR010982">
    <property type="entry name" value="Lambda_DNA-bd_dom_sf"/>
</dbReference>
<evidence type="ECO:0000256" key="1">
    <source>
        <dbReference type="SAM" id="MobiDB-lite"/>
    </source>
</evidence>
<feature type="region of interest" description="Disordered" evidence="1">
    <location>
        <begin position="71"/>
        <end position="110"/>
    </location>
</feature>
<evidence type="ECO:0000259" key="2">
    <source>
        <dbReference type="PROSITE" id="PS50943"/>
    </source>
</evidence>
<dbReference type="Pfam" id="PF13560">
    <property type="entry name" value="HTH_31"/>
    <property type="match status" value="1"/>
</dbReference>